<evidence type="ECO:0000313" key="9">
    <source>
        <dbReference type="EMBL" id="CCE22893.1"/>
    </source>
</evidence>
<dbReference type="PANTHER" id="PTHR41164">
    <property type="entry name" value="CURLI PRODUCTION ASSEMBLY/TRANSPORT COMPONENT CSGG"/>
    <property type="match status" value="1"/>
</dbReference>
<dbReference type="EMBL" id="FO082060">
    <property type="protein sequence ID" value="CCE22893.1"/>
    <property type="molecule type" value="Genomic_DNA"/>
</dbReference>
<keyword evidence="8" id="KW-0449">Lipoprotein</keyword>
<comment type="function">
    <text evidence="1">May be involved in the biogenesis of curli organelles.</text>
</comment>
<evidence type="ECO:0000256" key="7">
    <source>
        <dbReference type="ARBA" id="ARBA00023139"/>
    </source>
</evidence>
<evidence type="ECO:0000313" key="10">
    <source>
        <dbReference type="Proteomes" id="UP000008315"/>
    </source>
</evidence>
<evidence type="ECO:0000256" key="1">
    <source>
        <dbReference type="ARBA" id="ARBA00003989"/>
    </source>
</evidence>
<accession>G4SUR6</accession>
<organism evidence="9 10">
    <name type="scientific">Methylotuvimicrobium alcaliphilum (strain DSM 19304 / NCIMB 14124 / VKM B-2133 / 20Z)</name>
    <name type="common">Methylomicrobium alcaliphilum</name>
    <dbReference type="NCBI Taxonomy" id="1091494"/>
    <lineage>
        <taxon>Bacteria</taxon>
        <taxon>Pseudomonadati</taxon>
        <taxon>Pseudomonadota</taxon>
        <taxon>Gammaproteobacteria</taxon>
        <taxon>Methylococcales</taxon>
        <taxon>Methylococcaceae</taxon>
        <taxon>Methylotuvimicrobium</taxon>
    </lineage>
</organism>
<dbReference type="PATRIC" id="fig|271065.3.peg.1225"/>
<dbReference type="PANTHER" id="PTHR41164:SF1">
    <property type="entry name" value="CURLI PRODUCTION ASSEMBLY_TRANSPORT COMPONENT CSGG"/>
    <property type="match status" value="1"/>
</dbReference>
<dbReference type="HOGENOM" id="CLU_074310_1_0_6"/>
<dbReference type="GO" id="GO:0030288">
    <property type="term" value="C:outer membrane-bounded periplasmic space"/>
    <property type="evidence" value="ECO:0007669"/>
    <property type="project" value="InterPro"/>
</dbReference>
<evidence type="ECO:0000256" key="8">
    <source>
        <dbReference type="ARBA" id="ARBA00023288"/>
    </source>
</evidence>
<evidence type="ECO:0000256" key="2">
    <source>
        <dbReference type="ARBA" id="ARBA00008899"/>
    </source>
</evidence>
<evidence type="ECO:0000256" key="4">
    <source>
        <dbReference type="ARBA" id="ARBA00022475"/>
    </source>
</evidence>
<keyword evidence="7" id="KW-0564">Palmitate</keyword>
<dbReference type="Pfam" id="PF03783">
    <property type="entry name" value="CsgG"/>
    <property type="match status" value="1"/>
</dbReference>
<keyword evidence="5" id="KW-0732">Signal</keyword>
<keyword evidence="4" id="KW-1003">Cell membrane</keyword>
<sequence length="242" mass="25937">MLSQPAEVPGFSRKLMKKIVIYAVALSAVSLAACVSRGISENVVDKGPQVVVAPLAPEERMTIAVSRFTNESVYGSGLFTDASGDRIGKQAADMLSRHLMATQRFNIVERQDIGRLKSEAELMGATEQQFKQNLLGVDALIMGSVVELGRDTTGGVWLLGKEKTQRARARVVLRLVDPKTGQVFYSQEGSGDATMSATSTLGFGGTAGFDSTLEGKAIDAAIVNMINNVVSTLDARRQSRPR</sequence>
<dbReference type="Proteomes" id="UP000008315">
    <property type="component" value="Chromosome"/>
</dbReference>
<gene>
    <name evidence="9" type="ordered locus">MEALZ_1203</name>
</gene>
<evidence type="ECO:0000256" key="5">
    <source>
        <dbReference type="ARBA" id="ARBA00022729"/>
    </source>
</evidence>
<dbReference type="InterPro" id="IPR005534">
    <property type="entry name" value="Curli_assmbl/transp-comp_CsgG"/>
</dbReference>
<keyword evidence="6" id="KW-0472">Membrane</keyword>
<dbReference type="KEGG" id="mah:MEALZ_1203"/>
<keyword evidence="10" id="KW-1185">Reference proteome</keyword>
<dbReference type="STRING" id="1091494.MEALZ_1203"/>
<evidence type="ECO:0000256" key="6">
    <source>
        <dbReference type="ARBA" id="ARBA00023136"/>
    </source>
</evidence>
<dbReference type="AlphaFoldDB" id="G4SUR6"/>
<protein>
    <recommendedName>
        <fullName evidence="3">Curli production assembly/transport component CsgG</fullName>
    </recommendedName>
</protein>
<evidence type="ECO:0000256" key="3">
    <source>
        <dbReference type="ARBA" id="ARBA00014028"/>
    </source>
</evidence>
<dbReference type="Gene3D" id="3.40.50.10610">
    <property type="entry name" value="ABC-type transport auxiliary lipoprotein component"/>
    <property type="match status" value="1"/>
</dbReference>
<comment type="similarity">
    <text evidence="2">Belongs to the CsgG family.</text>
</comment>
<proteinExistence type="inferred from homology"/>
<name>G4SUR6_META2</name>
<reference evidence="10" key="1">
    <citation type="journal article" date="2012" name="J. Bacteriol.">
        <title>Genome sequence of the haloalkaliphilic methanotrophic bacterium Methylomicrobium alcaliphilum 20Z.</title>
        <authorList>
            <person name="Vuilleumier S."/>
            <person name="Khmelenina V.N."/>
            <person name="Bringel F."/>
            <person name="Reshetnikov A.S."/>
            <person name="Lajus A."/>
            <person name="Mangenot S."/>
            <person name="Rouy Z."/>
            <person name="Op den Camp H.J."/>
            <person name="Jetten M.S."/>
            <person name="Dispirito A.A."/>
            <person name="Dunfield P."/>
            <person name="Klotz M.G."/>
            <person name="Semrau J.D."/>
            <person name="Stein L.Y."/>
            <person name="Barbe V."/>
            <person name="Medigue C."/>
            <person name="Trotsenko Y.A."/>
            <person name="Kalyuzhnaya M.G."/>
        </authorList>
    </citation>
    <scope>NUCLEOTIDE SEQUENCE [LARGE SCALE GENOMIC DNA]</scope>
    <source>
        <strain evidence="10">DSM 19304 / NCIMB 14124 / VKM B-2133 / 20Z</strain>
    </source>
</reference>